<gene>
    <name evidence="3" type="ORF">PCOR1329_LOCUS38163</name>
</gene>
<feature type="domain" description="WW" evidence="2">
    <location>
        <begin position="62"/>
        <end position="90"/>
    </location>
</feature>
<sequence>MKAQVSQESSWSHPMDSVFKEIVELVKALRTEQPAASAIRRAEAVQAHLQAVQQRAVAQLEGWSGPYSSDAGQYYYNATLGVSTWDNPVEEWQQELLIRQQVLQRCLLPDQKPHGALLADGGGVVGLTPLPLGLAAPTADAVMKPPVSPSSARSFATARSGCSARTAGVKSPR</sequence>
<dbReference type="Proteomes" id="UP001189429">
    <property type="component" value="Unassembled WGS sequence"/>
</dbReference>
<feature type="non-terminal residue" evidence="3">
    <location>
        <position position="173"/>
    </location>
</feature>
<feature type="region of interest" description="Disordered" evidence="1">
    <location>
        <begin position="148"/>
        <end position="173"/>
    </location>
</feature>
<name>A0ABN9TDY6_9DINO</name>
<dbReference type="InterPro" id="IPR036020">
    <property type="entry name" value="WW_dom_sf"/>
</dbReference>
<keyword evidence="4" id="KW-1185">Reference proteome</keyword>
<evidence type="ECO:0000313" key="3">
    <source>
        <dbReference type="EMBL" id="CAK0843991.1"/>
    </source>
</evidence>
<dbReference type="SUPFAM" id="SSF51045">
    <property type="entry name" value="WW domain"/>
    <property type="match status" value="1"/>
</dbReference>
<reference evidence="3" key="1">
    <citation type="submission" date="2023-10" db="EMBL/GenBank/DDBJ databases">
        <authorList>
            <person name="Chen Y."/>
            <person name="Shah S."/>
            <person name="Dougan E. K."/>
            <person name="Thang M."/>
            <person name="Chan C."/>
        </authorList>
    </citation>
    <scope>NUCLEOTIDE SEQUENCE [LARGE SCALE GENOMIC DNA]</scope>
</reference>
<comment type="caution">
    <text evidence="3">The sequence shown here is derived from an EMBL/GenBank/DDBJ whole genome shotgun (WGS) entry which is preliminary data.</text>
</comment>
<evidence type="ECO:0000256" key="1">
    <source>
        <dbReference type="SAM" id="MobiDB-lite"/>
    </source>
</evidence>
<dbReference type="EMBL" id="CAUYUJ010014621">
    <property type="protein sequence ID" value="CAK0843991.1"/>
    <property type="molecule type" value="Genomic_DNA"/>
</dbReference>
<organism evidence="3 4">
    <name type="scientific">Prorocentrum cordatum</name>
    <dbReference type="NCBI Taxonomy" id="2364126"/>
    <lineage>
        <taxon>Eukaryota</taxon>
        <taxon>Sar</taxon>
        <taxon>Alveolata</taxon>
        <taxon>Dinophyceae</taxon>
        <taxon>Prorocentrales</taxon>
        <taxon>Prorocentraceae</taxon>
        <taxon>Prorocentrum</taxon>
    </lineage>
</organism>
<accession>A0ABN9TDY6</accession>
<protein>
    <recommendedName>
        <fullName evidence="2">WW domain-containing protein</fullName>
    </recommendedName>
</protein>
<dbReference type="PROSITE" id="PS01159">
    <property type="entry name" value="WW_DOMAIN_1"/>
    <property type="match status" value="1"/>
</dbReference>
<evidence type="ECO:0000259" key="2">
    <source>
        <dbReference type="PROSITE" id="PS50020"/>
    </source>
</evidence>
<dbReference type="InterPro" id="IPR001202">
    <property type="entry name" value="WW_dom"/>
</dbReference>
<dbReference type="Gene3D" id="2.20.70.10">
    <property type="match status" value="1"/>
</dbReference>
<evidence type="ECO:0000313" key="4">
    <source>
        <dbReference type="Proteomes" id="UP001189429"/>
    </source>
</evidence>
<dbReference type="PROSITE" id="PS50020">
    <property type="entry name" value="WW_DOMAIN_2"/>
    <property type="match status" value="1"/>
</dbReference>
<proteinExistence type="predicted"/>